<dbReference type="AlphaFoldDB" id="A0A1J7J2C8"/>
<dbReference type="OrthoDB" id="5245042at2759"/>
<organism evidence="2 3">
    <name type="scientific">Coniochaeta ligniaria NRRL 30616</name>
    <dbReference type="NCBI Taxonomy" id="1408157"/>
    <lineage>
        <taxon>Eukaryota</taxon>
        <taxon>Fungi</taxon>
        <taxon>Dikarya</taxon>
        <taxon>Ascomycota</taxon>
        <taxon>Pezizomycotina</taxon>
        <taxon>Sordariomycetes</taxon>
        <taxon>Sordariomycetidae</taxon>
        <taxon>Coniochaetales</taxon>
        <taxon>Coniochaetaceae</taxon>
        <taxon>Coniochaeta</taxon>
    </lineage>
</organism>
<dbReference type="Proteomes" id="UP000182658">
    <property type="component" value="Unassembled WGS sequence"/>
</dbReference>
<feature type="region of interest" description="Disordered" evidence="1">
    <location>
        <begin position="1"/>
        <end position="26"/>
    </location>
</feature>
<keyword evidence="3" id="KW-1185">Reference proteome</keyword>
<gene>
    <name evidence="2" type="ORF">CONLIGDRAFT_675240</name>
</gene>
<name>A0A1J7J2C8_9PEZI</name>
<evidence type="ECO:0000313" key="2">
    <source>
        <dbReference type="EMBL" id="OIW34239.1"/>
    </source>
</evidence>
<accession>A0A1J7J2C8</accession>
<proteinExistence type="predicted"/>
<reference evidence="2 3" key="1">
    <citation type="submission" date="2016-10" db="EMBL/GenBank/DDBJ databases">
        <title>Draft genome sequence of Coniochaeta ligniaria NRRL30616, a lignocellulolytic fungus for bioabatement of inhibitors in plant biomass hydrolysates.</title>
        <authorList>
            <consortium name="DOE Joint Genome Institute"/>
            <person name="Jimenez D.J."/>
            <person name="Hector R.E."/>
            <person name="Riley R."/>
            <person name="Sun H."/>
            <person name="Grigoriev I.V."/>
            <person name="Van Elsas J.D."/>
            <person name="Nichols N.N."/>
        </authorList>
    </citation>
    <scope>NUCLEOTIDE SEQUENCE [LARGE SCALE GENOMIC DNA]</scope>
    <source>
        <strain evidence="2 3">NRRL 30616</strain>
    </source>
</reference>
<dbReference type="InParanoid" id="A0A1J7J2C8"/>
<feature type="region of interest" description="Disordered" evidence="1">
    <location>
        <begin position="180"/>
        <end position="212"/>
    </location>
</feature>
<feature type="compositionally biased region" description="Basic residues" evidence="1">
    <location>
        <begin position="203"/>
        <end position="212"/>
    </location>
</feature>
<evidence type="ECO:0000256" key="1">
    <source>
        <dbReference type="SAM" id="MobiDB-lite"/>
    </source>
</evidence>
<sequence length="212" mass="23742">MAPRDLRPNTGRLRRPRPSTSQNRRMHYISTVQAAPTARHTASGYRSPSQVWFVPDPPTWSSPTAEKRAVKSATQNTVNHLSQTPFIDEKYRTVESHRVQAPPSPPSQYGGRSTAALDQGLPSPPPTPRIARLRTPDIKPMDDCTPFCDCCAEIDRETDSRWKMELQCQAALDHIRASRSRLRAEGASEDDSQTPLLAEGKRLGGKKVRFEE</sequence>
<feature type="region of interest" description="Disordered" evidence="1">
    <location>
        <begin position="95"/>
        <end position="129"/>
    </location>
</feature>
<evidence type="ECO:0000313" key="3">
    <source>
        <dbReference type="Proteomes" id="UP000182658"/>
    </source>
</evidence>
<protein>
    <submittedName>
        <fullName evidence="2">Uncharacterized protein</fullName>
    </submittedName>
</protein>
<dbReference type="EMBL" id="KV875093">
    <property type="protein sequence ID" value="OIW34239.1"/>
    <property type="molecule type" value="Genomic_DNA"/>
</dbReference>